<keyword evidence="3" id="KW-1185">Reference proteome</keyword>
<feature type="compositionally biased region" description="Polar residues" evidence="1">
    <location>
        <begin position="111"/>
        <end position="125"/>
    </location>
</feature>
<organism evidence="2 3">
    <name type="scientific">Aspergillus nanangensis</name>
    <dbReference type="NCBI Taxonomy" id="2582783"/>
    <lineage>
        <taxon>Eukaryota</taxon>
        <taxon>Fungi</taxon>
        <taxon>Dikarya</taxon>
        <taxon>Ascomycota</taxon>
        <taxon>Pezizomycotina</taxon>
        <taxon>Eurotiomycetes</taxon>
        <taxon>Eurotiomycetidae</taxon>
        <taxon>Eurotiales</taxon>
        <taxon>Aspergillaceae</taxon>
        <taxon>Aspergillus</taxon>
        <taxon>Aspergillus subgen. Circumdati</taxon>
    </lineage>
</organism>
<dbReference type="EMBL" id="VCAU01000130">
    <property type="protein sequence ID" value="KAF9884192.1"/>
    <property type="molecule type" value="Genomic_DNA"/>
</dbReference>
<evidence type="ECO:0000313" key="3">
    <source>
        <dbReference type="Proteomes" id="UP001194746"/>
    </source>
</evidence>
<name>A0AAD4CEE4_ASPNN</name>
<accession>A0AAD4CEE4</accession>
<dbReference type="AlphaFoldDB" id="A0AAD4CEE4"/>
<reference evidence="2" key="1">
    <citation type="journal article" date="2019" name="Beilstein J. Org. Chem.">
        <title>Nanangenines: drimane sesquiterpenoids as the dominant metabolite cohort of a novel Australian fungus, Aspergillus nanangensis.</title>
        <authorList>
            <person name="Lacey H.J."/>
            <person name="Gilchrist C.L.M."/>
            <person name="Crombie A."/>
            <person name="Kalaitzis J.A."/>
            <person name="Vuong D."/>
            <person name="Rutledge P.J."/>
            <person name="Turner P."/>
            <person name="Pitt J.I."/>
            <person name="Lacey E."/>
            <person name="Chooi Y.H."/>
            <person name="Piggott A.M."/>
        </authorList>
    </citation>
    <scope>NUCLEOTIDE SEQUENCE</scope>
    <source>
        <strain evidence="2">MST-FP2251</strain>
    </source>
</reference>
<proteinExistence type="predicted"/>
<feature type="region of interest" description="Disordered" evidence="1">
    <location>
        <begin position="90"/>
        <end position="125"/>
    </location>
</feature>
<protein>
    <submittedName>
        <fullName evidence="2">Uncharacterized protein</fullName>
    </submittedName>
</protein>
<gene>
    <name evidence="2" type="ORF">FE257_002183</name>
</gene>
<evidence type="ECO:0000313" key="2">
    <source>
        <dbReference type="EMBL" id="KAF9884192.1"/>
    </source>
</evidence>
<reference evidence="2" key="2">
    <citation type="submission" date="2020-02" db="EMBL/GenBank/DDBJ databases">
        <authorList>
            <person name="Gilchrist C.L.M."/>
            <person name="Chooi Y.-H."/>
        </authorList>
    </citation>
    <scope>NUCLEOTIDE SEQUENCE</scope>
    <source>
        <strain evidence="2">MST-FP2251</strain>
    </source>
</reference>
<comment type="caution">
    <text evidence="2">The sequence shown here is derived from an EMBL/GenBank/DDBJ whole genome shotgun (WGS) entry which is preliminary data.</text>
</comment>
<sequence>MTTASPGTAYSTGNRRAAAWIYLILGRPLTSYESRMGDGAANACASLEDYREDHSSLGGHEALGLYVGADHVARITSCRSSHLDCWVPVPMDTPVKSNQSQSPRASRPSQTDSDIMNNQGLSGDE</sequence>
<feature type="compositionally biased region" description="Low complexity" evidence="1">
    <location>
        <begin position="97"/>
        <end position="110"/>
    </location>
</feature>
<dbReference type="Proteomes" id="UP001194746">
    <property type="component" value="Unassembled WGS sequence"/>
</dbReference>
<evidence type="ECO:0000256" key="1">
    <source>
        <dbReference type="SAM" id="MobiDB-lite"/>
    </source>
</evidence>